<dbReference type="AlphaFoldDB" id="A0AAW1QY18"/>
<keyword evidence="3" id="KW-1185">Reference proteome</keyword>
<dbReference type="Proteomes" id="UP001438707">
    <property type="component" value="Unassembled WGS sequence"/>
</dbReference>
<evidence type="ECO:0000313" key="2">
    <source>
        <dbReference type="EMBL" id="KAK9826312.1"/>
    </source>
</evidence>
<reference evidence="2 3" key="1">
    <citation type="journal article" date="2024" name="Nat. Commun.">
        <title>Phylogenomics reveals the evolutionary origins of lichenization in chlorophyte algae.</title>
        <authorList>
            <person name="Puginier C."/>
            <person name="Libourel C."/>
            <person name="Otte J."/>
            <person name="Skaloud P."/>
            <person name="Haon M."/>
            <person name="Grisel S."/>
            <person name="Petersen M."/>
            <person name="Berrin J.G."/>
            <person name="Delaux P.M."/>
            <person name="Dal Grande F."/>
            <person name="Keller J."/>
        </authorList>
    </citation>
    <scope>NUCLEOTIDE SEQUENCE [LARGE SCALE GENOMIC DNA]</scope>
    <source>
        <strain evidence="2 3">SAG 2145</strain>
    </source>
</reference>
<name>A0AAW1QY18_9CHLO</name>
<feature type="region of interest" description="Disordered" evidence="1">
    <location>
        <begin position="82"/>
        <end position="101"/>
    </location>
</feature>
<evidence type="ECO:0000313" key="3">
    <source>
        <dbReference type="Proteomes" id="UP001438707"/>
    </source>
</evidence>
<evidence type="ECO:0000256" key="1">
    <source>
        <dbReference type="SAM" id="MobiDB-lite"/>
    </source>
</evidence>
<gene>
    <name evidence="2" type="ORF">WJX74_008042</name>
</gene>
<comment type="caution">
    <text evidence="2">The sequence shown here is derived from an EMBL/GenBank/DDBJ whole genome shotgun (WGS) entry which is preliminary data.</text>
</comment>
<protein>
    <submittedName>
        <fullName evidence="2">Uncharacterized protein</fullName>
    </submittedName>
</protein>
<dbReference type="EMBL" id="JALJOS010000021">
    <property type="protein sequence ID" value="KAK9826312.1"/>
    <property type="molecule type" value="Genomic_DNA"/>
</dbReference>
<organism evidence="2 3">
    <name type="scientific">Apatococcus lobatus</name>
    <dbReference type="NCBI Taxonomy" id="904363"/>
    <lineage>
        <taxon>Eukaryota</taxon>
        <taxon>Viridiplantae</taxon>
        <taxon>Chlorophyta</taxon>
        <taxon>core chlorophytes</taxon>
        <taxon>Trebouxiophyceae</taxon>
        <taxon>Chlorellales</taxon>
        <taxon>Chlorellaceae</taxon>
        <taxon>Apatococcus</taxon>
    </lineage>
</organism>
<accession>A0AAW1QY18</accession>
<feature type="compositionally biased region" description="Basic and acidic residues" evidence="1">
    <location>
        <begin position="88"/>
        <end position="101"/>
    </location>
</feature>
<proteinExistence type="predicted"/>
<sequence length="101" mass="10654">MSWSSQRRAALPHGCHEQLTDSPAARQIHGVVAIQATGNYILAITGTARIGQEEEFQVAVKVTGCGVPLGSKPGAFGVCPANPAAESWNERPSSRSDLQRA</sequence>